<dbReference type="InterPro" id="IPR018378">
    <property type="entry name" value="C-type_lectin_CS"/>
</dbReference>
<dbReference type="PROSITE" id="PS00615">
    <property type="entry name" value="C_TYPE_LECTIN_1"/>
    <property type="match status" value="1"/>
</dbReference>
<dbReference type="InterPro" id="IPR016186">
    <property type="entry name" value="C-type_lectin-like/link_sf"/>
</dbReference>
<evidence type="ECO:0000313" key="3">
    <source>
        <dbReference type="Proteomes" id="UP000515159"/>
    </source>
</evidence>
<dbReference type="InterPro" id="IPR001304">
    <property type="entry name" value="C-type_lectin-like"/>
</dbReference>
<dbReference type="InParanoid" id="A0A6P8QPV3"/>
<dbReference type="PRINTS" id="PR01504">
    <property type="entry name" value="PNCREATITSAP"/>
</dbReference>
<feature type="domain" description="C-type lectin" evidence="2">
    <location>
        <begin position="55"/>
        <end position="174"/>
    </location>
</feature>
<dbReference type="PANTHER" id="PTHR22803">
    <property type="entry name" value="MANNOSE, PHOSPHOLIPASE, LECTIN RECEPTOR RELATED"/>
    <property type="match status" value="1"/>
</dbReference>
<dbReference type="Proteomes" id="UP000515159">
    <property type="component" value="Chromosome 2"/>
</dbReference>
<keyword evidence="3" id="KW-1185">Reference proteome</keyword>
<keyword evidence="1" id="KW-1015">Disulfide bond</keyword>
<gene>
    <name evidence="4" type="primary">LOC117354787</name>
</gene>
<protein>
    <submittedName>
        <fullName evidence="4">Regenerating islet-derived protein 4-like</fullName>
    </submittedName>
</protein>
<dbReference type="SMART" id="SM00034">
    <property type="entry name" value="CLECT"/>
    <property type="match status" value="1"/>
</dbReference>
<dbReference type="Pfam" id="PF00059">
    <property type="entry name" value="Lectin_C"/>
    <property type="match status" value="1"/>
</dbReference>
<sequence length="184" mass="21098">MATADREKTSLILLSGIFSMLLLTCITLSEPFANEFFLFSEYSAKHICPSTWFYYRSNCYNLILMRKEWSDAESYCKNLGSGTNLASIHGKSEASIIGSYISALEMDEPVWIGLHKSGETWEWTDGTIYKYKAWYANESEPSENTGNCVDLLPIQYFITWESSTCKLAKHFICKWRLPAKTKET</sequence>
<dbReference type="KEGG" id="gsh:117354787"/>
<dbReference type="InterPro" id="IPR016187">
    <property type="entry name" value="CTDL_fold"/>
</dbReference>
<name>A0A6P8QPV3_GEOSA</name>
<dbReference type="InterPro" id="IPR050111">
    <property type="entry name" value="C-type_lectin/snaclec_domain"/>
</dbReference>
<reference evidence="4" key="1">
    <citation type="submission" date="2025-08" db="UniProtKB">
        <authorList>
            <consortium name="RefSeq"/>
        </authorList>
    </citation>
    <scope>IDENTIFICATION</scope>
</reference>
<dbReference type="Gene3D" id="3.10.100.10">
    <property type="entry name" value="Mannose-Binding Protein A, subunit A"/>
    <property type="match status" value="1"/>
</dbReference>
<organism evidence="3 4">
    <name type="scientific">Geotrypetes seraphini</name>
    <name type="common">Gaboon caecilian</name>
    <name type="synonym">Caecilia seraphini</name>
    <dbReference type="NCBI Taxonomy" id="260995"/>
    <lineage>
        <taxon>Eukaryota</taxon>
        <taxon>Metazoa</taxon>
        <taxon>Chordata</taxon>
        <taxon>Craniata</taxon>
        <taxon>Vertebrata</taxon>
        <taxon>Euteleostomi</taxon>
        <taxon>Amphibia</taxon>
        <taxon>Gymnophiona</taxon>
        <taxon>Geotrypetes</taxon>
    </lineage>
</organism>
<dbReference type="PROSITE" id="PS50041">
    <property type="entry name" value="C_TYPE_LECTIN_2"/>
    <property type="match status" value="1"/>
</dbReference>
<evidence type="ECO:0000256" key="1">
    <source>
        <dbReference type="ARBA" id="ARBA00023157"/>
    </source>
</evidence>
<dbReference type="GeneID" id="117354787"/>
<proteinExistence type="predicted"/>
<dbReference type="OrthoDB" id="441660at2759"/>
<evidence type="ECO:0000313" key="4">
    <source>
        <dbReference type="RefSeq" id="XP_033788651.1"/>
    </source>
</evidence>
<accession>A0A6P8QPV3</accession>
<evidence type="ECO:0000259" key="2">
    <source>
        <dbReference type="PROSITE" id="PS50041"/>
    </source>
</evidence>
<dbReference type="AlphaFoldDB" id="A0A6P8QPV3"/>
<dbReference type="RefSeq" id="XP_033788651.1">
    <property type="nucleotide sequence ID" value="XM_033932760.1"/>
</dbReference>
<dbReference type="SUPFAM" id="SSF56436">
    <property type="entry name" value="C-type lectin-like"/>
    <property type="match status" value="1"/>
</dbReference>